<dbReference type="PROSITE" id="PS51122">
    <property type="entry name" value="CALPONIN_2"/>
    <property type="match status" value="3"/>
</dbReference>
<dbReference type="PROSITE" id="PS01052">
    <property type="entry name" value="CALPONIN_1"/>
    <property type="match status" value="3"/>
</dbReference>
<name>A0A9Q0DVM8_9TELE</name>
<dbReference type="Pfam" id="PF00307">
    <property type="entry name" value="CH"/>
    <property type="match status" value="1"/>
</dbReference>
<evidence type="ECO:0000313" key="11">
    <source>
        <dbReference type="EMBL" id="KAJ3595740.1"/>
    </source>
</evidence>
<evidence type="ECO:0000259" key="10">
    <source>
        <dbReference type="PROSITE" id="PS50021"/>
    </source>
</evidence>
<dbReference type="Gene3D" id="1.10.418.10">
    <property type="entry name" value="Calponin-like domain"/>
    <property type="match status" value="1"/>
</dbReference>
<keyword evidence="2" id="KW-0597">Phosphoprotein</keyword>
<keyword evidence="6 8" id="KW-0009">Actin-binding</keyword>
<dbReference type="SUPFAM" id="SSF47576">
    <property type="entry name" value="Calponin-homology domain, CH-domain"/>
    <property type="match status" value="1"/>
</dbReference>
<dbReference type="PRINTS" id="PR00888">
    <property type="entry name" value="SM22CALPONIN"/>
</dbReference>
<keyword evidence="5" id="KW-0007">Acetylation</keyword>
<dbReference type="GO" id="GO:0031032">
    <property type="term" value="P:actomyosin structure organization"/>
    <property type="evidence" value="ECO:0007669"/>
    <property type="project" value="InterPro"/>
</dbReference>
<dbReference type="EMBL" id="JANIIK010000111">
    <property type="protein sequence ID" value="KAJ3595740.1"/>
    <property type="molecule type" value="Genomic_DNA"/>
</dbReference>
<dbReference type="InterPro" id="IPR036872">
    <property type="entry name" value="CH_dom_sf"/>
</dbReference>
<feature type="region of interest" description="Disordered" evidence="9">
    <location>
        <begin position="299"/>
        <end position="324"/>
    </location>
</feature>
<sequence>MSGFNRGPSFGLSAEVKNKIAMKYDHQKEEELRVWIEDVTGCSIGPDFQTGLKNGITLCQLINTLQPGSVKKVNQSSMNWHQLENLTHFIKSITAYGLKPHDIFEANDLFESGNMTQVQTTLLALASMAKTKGCHSRVDIGVKYADKQERTFDEEKMKAGQCVIGLQMGTNKCASQKGMCAYGTRRHLYDPKSQGMAPIDSSTISLQMGTNKGATQAGMTAPGTRRAIYDQKLGTDKCDNTTMSLQMGYTQGANQSGQNFGLGRQIYDAKYCPKSAEKAEGEVGPNGGACEYVPEFHDEGYQGYHEEEQQPPQQRVFPDDGTDY</sequence>
<keyword evidence="4 8" id="KW-0112">Calmodulin-binding</keyword>
<dbReference type="PANTHER" id="PTHR47385">
    <property type="entry name" value="CALPONIN"/>
    <property type="match status" value="1"/>
</dbReference>
<evidence type="ECO:0000256" key="4">
    <source>
        <dbReference type="ARBA" id="ARBA00022860"/>
    </source>
</evidence>
<dbReference type="FunFam" id="1.10.418.10:FF:000040">
    <property type="entry name" value="Calponin"/>
    <property type="match status" value="1"/>
</dbReference>
<accession>A0A9Q0DVM8</accession>
<evidence type="ECO:0000256" key="6">
    <source>
        <dbReference type="ARBA" id="ARBA00023203"/>
    </source>
</evidence>
<dbReference type="GO" id="GO:0051015">
    <property type="term" value="F:actin filament binding"/>
    <property type="evidence" value="ECO:0007669"/>
    <property type="project" value="TreeGrafter"/>
</dbReference>
<dbReference type="PRINTS" id="PR00889">
    <property type="entry name" value="CALPONIN"/>
</dbReference>
<dbReference type="Pfam" id="PF00402">
    <property type="entry name" value="Calponin"/>
    <property type="match status" value="3"/>
</dbReference>
<feature type="compositionally biased region" description="Basic and acidic residues" evidence="9">
    <location>
        <begin position="299"/>
        <end position="308"/>
    </location>
</feature>
<gene>
    <name evidence="11" type="ORF">NHX12_005043</name>
</gene>
<dbReference type="OrthoDB" id="21595at2759"/>
<dbReference type="PANTHER" id="PTHR47385:SF7">
    <property type="entry name" value="CALPONIN-2"/>
    <property type="match status" value="1"/>
</dbReference>
<dbReference type="PROSITE" id="PS50021">
    <property type="entry name" value="CH"/>
    <property type="match status" value="1"/>
</dbReference>
<organism evidence="11 12">
    <name type="scientific">Muraenolepis orangiensis</name>
    <name type="common">Patagonian moray cod</name>
    <dbReference type="NCBI Taxonomy" id="630683"/>
    <lineage>
        <taxon>Eukaryota</taxon>
        <taxon>Metazoa</taxon>
        <taxon>Chordata</taxon>
        <taxon>Craniata</taxon>
        <taxon>Vertebrata</taxon>
        <taxon>Euteleostomi</taxon>
        <taxon>Actinopterygii</taxon>
        <taxon>Neopterygii</taxon>
        <taxon>Teleostei</taxon>
        <taxon>Neoteleostei</taxon>
        <taxon>Acanthomorphata</taxon>
        <taxon>Zeiogadaria</taxon>
        <taxon>Gadariae</taxon>
        <taxon>Gadiformes</taxon>
        <taxon>Muraenolepidoidei</taxon>
        <taxon>Muraenolepididae</taxon>
        <taxon>Muraenolepis</taxon>
    </lineage>
</organism>
<keyword evidence="3" id="KW-0677">Repeat</keyword>
<dbReference type="GO" id="GO:0015629">
    <property type="term" value="C:actin cytoskeleton"/>
    <property type="evidence" value="ECO:0007669"/>
    <property type="project" value="TreeGrafter"/>
</dbReference>
<dbReference type="GO" id="GO:0005516">
    <property type="term" value="F:calmodulin binding"/>
    <property type="evidence" value="ECO:0007669"/>
    <property type="project" value="UniProtKB-KW"/>
</dbReference>
<keyword evidence="12" id="KW-1185">Reference proteome</keyword>
<dbReference type="InterPro" id="IPR001997">
    <property type="entry name" value="Calponin/LIMCH1"/>
</dbReference>
<proteinExistence type="inferred from homology"/>
<dbReference type="GO" id="GO:0007015">
    <property type="term" value="P:actin filament organization"/>
    <property type="evidence" value="ECO:0007669"/>
    <property type="project" value="TreeGrafter"/>
</dbReference>
<evidence type="ECO:0000256" key="5">
    <source>
        <dbReference type="ARBA" id="ARBA00022990"/>
    </source>
</evidence>
<comment type="caution">
    <text evidence="11">The sequence shown here is derived from an EMBL/GenBank/DDBJ whole genome shotgun (WGS) entry which is preliminary data.</text>
</comment>
<dbReference type="AlphaFoldDB" id="A0A9Q0DVM8"/>
<reference evidence="11" key="1">
    <citation type="submission" date="2022-07" db="EMBL/GenBank/DDBJ databases">
        <title>Chromosome-level genome of Muraenolepis orangiensis.</title>
        <authorList>
            <person name="Kim J."/>
        </authorList>
    </citation>
    <scope>NUCLEOTIDE SEQUENCE</scope>
    <source>
        <strain evidence="11">KU_S4_2022</strain>
        <tissue evidence="11">Muscle</tissue>
    </source>
</reference>
<evidence type="ECO:0000256" key="2">
    <source>
        <dbReference type="ARBA" id="ARBA00022553"/>
    </source>
</evidence>
<dbReference type="SMART" id="SM00033">
    <property type="entry name" value="CH"/>
    <property type="match status" value="1"/>
</dbReference>
<dbReference type="InterPro" id="IPR050606">
    <property type="entry name" value="Calponin-like"/>
</dbReference>
<evidence type="ECO:0000256" key="8">
    <source>
        <dbReference type="RuleBase" id="RU361224"/>
    </source>
</evidence>
<evidence type="ECO:0000256" key="1">
    <source>
        <dbReference type="ARBA" id="ARBA00009631"/>
    </source>
</evidence>
<evidence type="ECO:0000256" key="3">
    <source>
        <dbReference type="ARBA" id="ARBA00022737"/>
    </source>
</evidence>
<feature type="domain" description="Calponin-homology (CH)" evidence="10">
    <location>
        <begin position="26"/>
        <end position="130"/>
    </location>
</feature>
<protein>
    <recommendedName>
        <fullName evidence="8">Calponin</fullName>
    </recommendedName>
</protein>
<comment type="similarity">
    <text evidence="1 8">Belongs to the calponin family.</text>
</comment>
<dbReference type="InterPro" id="IPR000557">
    <property type="entry name" value="Calponin_repeat"/>
</dbReference>
<dbReference type="Proteomes" id="UP001148018">
    <property type="component" value="Unassembled WGS sequence"/>
</dbReference>
<comment type="function">
    <text evidence="7 8">Thin filament-associated protein that is implicated in the regulation and modulation of smooth muscle contraction. It is capable of binding to actin, calmodulin and tropomyosin. The interaction of calponin with actin inhibits the actomyosin Mg-ATPase activity.</text>
</comment>
<evidence type="ECO:0000313" key="12">
    <source>
        <dbReference type="Proteomes" id="UP001148018"/>
    </source>
</evidence>
<dbReference type="InterPro" id="IPR001715">
    <property type="entry name" value="CH_dom"/>
</dbReference>
<dbReference type="InterPro" id="IPR003096">
    <property type="entry name" value="SM22_calponin"/>
</dbReference>
<evidence type="ECO:0000256" key="7">
    <source>
        <dbReference type="ARBA" id="ARBA00025109"/>
    </source>
</evidence>
<evidence type="ECO:0000256" key="9">
    <source>
        <dbReference type="SAM" id="MobiDB-lite"/>
    </source>
</evidence>
<dbReference type="GO" id="GO:0005925">
    <property type="term" value="C:focal adhesion"/>
    <property type="evidence" value="ECO:0007669"/>
    <property type="project" value="TreeGrafter"/>
</dbReference>